<gene>
    <name evidence="1" type="ORF">Tcan_06591</name>
</gene>
<organism evidence="1 2">
    <name type="scientific">Toxocara canis</name>
    <name type="common">Canine roundworm</name>
    <dbReference type="NCBI Taxonomy" id="6265"/>
    <lineage>
        <taxon>Eukaryota</taxon>
        <taxon>Metazoa</taxon>
        <taxon>Ecdysozoa</taxon>
        <taxon>Nematoda</taxon>
        <taxon>Chromadorea</taxon>
        <taxon>Rhabditida</taxon>
        <taxon>Spirurina</taxon>
        <taxon>Ascaridomorpha</taxon>
        <taxon>Ascaridoidea</taxon>
        <taxon>Toxocaridae</taxon>
        <taxon>Toxocara</taxon>
    </lineage>
</organism>
<dbReference type="AlphaFoldDB" id="A0A0B2V149"/>
<protein>
    <submittedName>
        <fullName evidence="1">Uncharacterized protein</fullName>
    </submittedName>
</protein>
<evidence type="ECO:0000313" key="1">
    <source>
        <dbReference type="EMBL" id="KHN75177.1"/>
    </source>
</evidence>
<comment type="caution">
    <text evidence="1">The sequence shown here is derived from an EMBL/GenBank/DDBJ whole genome shotgun (WGS) entry which is preliminary data.</text>
</comment>
<evidence type="ECO:0000313" key="2">
    <source>
        <dbReference type="Proteomes" id="UP000031036"/>
    </source>
</evidence>
<name>A0A0B2V149_TOXCA</name>
<keyword evidence="2" id="KW-1185">Reference proteome</keyword>
<reference evidence="1 2" key="1">
    <citation type="submission" date="2014-11" db="EMBL/GenBank/DDBJ databases">
        <title>Genetic blueprint of the zoonotic pathogen Toxocara canis.</title>
        <authorList>
            <person name="Zhu X.-Q."/>
            <person name="Korhonen P.K."/>
            <person name="Cai H."/>
            <person name="Young N.D."/>
            <person name="Nejsum P."/>
            <person name="von Samson-Himmelstjerna G."/>
            <person name="Boag P.R."/>
            <person name="Tan P."/>
            <person name="Li Q."/>
            <person name="Min J."/>
            <person name="Yang Y."/>
            <person name="Wang X."/>
            <person name="Fang X."/>
            <person name="Hall R.S."/>
            <person name="Hofmann A."/>
            <person name="Sternberg P.W."/>
            <person name="Jex A.R."/>
            <person name="Gasser R.B."/>
        </authorList>
    </citation>
    <scope>NUCLEOTIDE SEQUENCE [LARGE SCALE GENOMIC DNA]</scope>
    <source>
        <strain evidence="1">PN_DK_2014</strain>
    </source>
</reference>
<dbReference type="EMBL" id="JPKZ01002772">
    <property type="protein sequence ID" value="KHN75177.1"/>
    <property type="molecule type" value="Genomic_DNA"/>
</dbReference>
<proteinExistence type="predicted"/>
<accession>A0A0B2V149</accession>
<dbReference type="Proteomes" id="UP000031036">
    <property type="component" value="Unassembled WGS sequence"/>
</dbReference>
<sequence length="110" mass="12810">MAGLLIQYDHEKSLPSPPASYLSFLFRTWIFCKQSSAKGLLADFLPDAAGVSLLFSLTYYLQQWSLYSNHYAELLSVDLFFYVVIICYHHCYQNHLFLFACFHTSFFILT</sequence>